<feature type="domain" description="Protein kinase" evidence="8">
    <location>
        <begin position="20"/>
        <end position="275"/>
    </location>
</feature>
<dbReference type="FunFam" id="1.10.510.10:FF:000469">
    <property type="entry name" value="Serine/threonine-protein kinase 32B"/>
    <property type="match status" value="1"/>
</dbReference>
<feature type="binding site" evidence="6">
    <location>
        <position position="53"/>
    </location>
    <ligand>
        <name>ATP</name>
        <dbReference type="ChEBI" id="CHEBI:30616"/>
    </ligand>
</feature>
<evidence type="ECO:0000259" key="9">
    <source>
        <dbReference type="PROSITE" id="PS51285"/>
    </source>
</evidence>
<dbReference type="PROSITE" id="PS00108">
    <property type="entry name" value="PROTEIN_KINASE_ST"/>
    <property type="match status" value="1"/>
</dbReference>
<keyword evidence="5 6" id="KW-0067">ATP-binding</keyword>
<accession>A0A423WTD1</accession>
<evidence type="ECO:0000313" key="11">
    <source>
        <dbReference type="Proteomes" id="UP000285146"/>
    </source>
</evidence>
<dbReference type="InterPro" id="IPR000719">
    <property type="entry name" value="Prot_kinase_dom"/>
</dbReference>
<comment type="caution">
    <text evidence="10">The sequence shown here is derived from an EMBL/GenBank/DDBJ whole genome shotgun (WGS) entry which is preliminary data.</text>
</comment>
<dbReference type="GO" id="GO:0009966">
    <property type="term" value="P:regulation of signal transduction"/>
    <property type="evidence" value="ECO:0007669"/>
    <property type="project" value="TreeGrafter"/>
</dbReference>
<feature type="domain" description="AGC-kinase C-terminal" evidence="9">
    <location>
        <begin position="276"/>
        <end position="367"/>
    </location>
</feature>
<dbReference type="InterPro" id="IPR008271">
    <property type="entry name" value="Ser/Thr_kinase_AS"/>
</dbReference>
<dbReference type="AlphaFoldDB" id="A0A423WTD1"/>
<dbReference type="PANTHER" id="PTHR24355">
    <property type="entry name" value="G PROTEIN-COUPLED RECEPTOR KINASE/RIBOSOMAL PROTEIN S6 KINASE"/>
    <property type="match status" value="1"/>
</dbReference>
<dbReference type="Proteomes" id="UP000285146">
    <property type="component" value="Unassembled WGS sequence"/>
</dbReference>
<dbReference type="STRING" id="1230097.A0A423WTD1"/>
<dbReference type="Gene3D" id="3.30.200.20">
    <property type="entry name" value="Phosphorylase Kinase, domain 1"/>
    <property type="match status" value="1"/>
</dbReference>
<feature type="region of interest" description="Disordered" evidence="7">
    <location>
        <begin position="389"/>
        <end position="449"/>
    </location>
</feature>
<dbReference type="Gene3D" id="1.10.510.10">
    <property type="entry name" value="Transferase(Phosphotransferase) domain 1"/>
    <property type="match status" value="1"/>
</dbReference>
<dbReference type="PANTHER" id="PTHR24355:SF30">
    <property type="entry name" value="SERINE_THREONINE-PROTEIN KINASE 32B ISOFORM X1"/>
    <property type="match status" value="1"/>
</dbReference>
<dbReference type="InterPro" id="IPR000961">
    <property type="entry name" value="AGC-kinase_C"/>
</dbReference>
<evidence type="ECO:0000256" key="3">
    <source>
        <dbReference type="ARBA" id="ARBA00022741"/>
    </source>
</evidence>
<keyword evidence="3 6" id="KW-0547">Nucleotide-binding</keyword>
<protein>
    <recommendedName>
        <fullName evidence="12">Protein kinase domain-containing protein</fullName>
    </recommendedName>
</protein>
<dbReference type="SUPFAM" id="SSF56112">
    <property type="entry name" value="Protein kinase-like (PK-like)"/>
    <property type="match status" value="1"/>
</dbReference>
<dbReference type="OrthoDB" id="354826at2759"/>
<keyword evidence="2" id="KW-0808">Transferase</keyword>
<sequence length="557" mass="61778">MGNSQGKPVEFDGEVNLNHFRLLRVVGRGAFGKVRIVERKDTGLSFALKYIRKDEVVRSESVRNIIRERRMLEHVNHPFICNLRYSFQDIEYMYLVVDLMSGGDLRFHISRKTFTEDAVRFWIAELGCALRYIHGQGIIHRDVKPDNVLLDSDGHVHLTDFNVASDIIPGKVLTSKSGTLAYLAPEVYAGHGYDKRADWWSLGVLFYECIYNKRPFEGNSENALSKVIQAANPKYPITQPPVSLLCLYAIKDALTADPNKRLGRTWDSFIYHDFFRAIDFEALERKEIEPVFIPSSEKTNFDATYDLEELLLEEAPLEARARRQKPRERLKDDATEKEIREEELYKMIESDFRPFDYTVAAYKKIAEAHEPNEAGQPGAARTNGLTDAQQPQALTTDEASPLSQARVTSNGYHTGHGQPLAPTGTTDGNPQHHGSGLLHNKDRKGIAVRPPPLPPYPNSYTNSKHGHGKAGPKGIFVESPTGGVQVTLDGGGSWSDLARQDATLPADAAGAAQEGGKVEVSSGGVFGFLSRKKGRGGSPKPKERGVLGKEGARVVIG</sequence>
<evidence type="ECO:0000259" key="8">
    <source>
        <dbReference type="PROSITE" id="PS50011"/>
    </source>
</evidence>
<dbReference type="CDD" id="cd05578">
    <property type="entry name" value="STKc_Yank1"/>
    <property type="match status" value="1"/>
</dbReference>
<evidence type="ECO:0000313" key="10">
    <source>
        <dbReference type="EMBL" id="ROW06700.1"/>
    </source>
</evidence>
<dbReference type="InterPro" id="IPR011009">
    <property type="entry name" value="Kinase-like_dom_sf"/>
</dbReference>
<dbReference type="EMBL" id="LKEB01000041">
    <property type="protein sequence ID" value="ROW06700.1"/>
    <property type="molecule type" value="Genomic_DNA"/>
</dbReference>
<evidence type="ECO:0008006" key="12">
    <source>
        <dbReference type="Google" id="ProtNLM"/>
    </source>
</evidence>
<evidence type="ECO:0000256" key="5">
    <source>
        <dbReference type="ARBA" id="ARBA00022840"/>
    </source>
</evidence>
<organism evidence="10 11">
    <name type="scientific">Cytospora leucostoma</name>
    <dbReference type="NCBI Taxonomy" id="1230097"/>
    <lineage>
        <taxon>Eukaryota</taxon>
        <taxon>Fungi</taxon>
        <taxon>Dikarya</taxon>
        <taxon>Ascomycota</taxon>
        <taxon>Pezizomycotina</taxon>
        <taxon>Sordariomycetes</taxon>
        <taxon>Sordariomycetidae</taxon>
        <taxon>Diaporthales</taxon>
        <taxon>Cytosporaceae</taxon>
        <taxon>Cytospora</taxon>
    </lineage>
</organism>
<keyword evidence="1" id="KW-0723">Serine/threonine-protein kinase</keyword>
<dbReference type="GO" id="GO:0007186">
    <property type="term" value="P:G protein-coupled receptor signaling pathway"/>
    <property type="evidence" value="ECO:0007669"/>
    <property type="project" value="TreeGrafter"/>
</dbReference>
<dbReference type="GO" id="GO:0004703">
    <property type="term" value="F:G protein-coupled receptor kinase activity"/>
    <property type="evidence" value="ECO:0007669"/>
    <property type="project" value="TreeGrafter"/>
</dbReference>
<gene>
    <name evidence="10" type="ORF">VPNG_06724</name>
</gene>
<evidence type="ECO:0000256" key="1">
    <source>
        <dbReference type="ARBA" id="ARBA00022527"/>
    </source>
</evidence>
<dbReference type="PROSITE" id="PS51285">
    <property type="entry name" value="AGC_KINASE_CTER"/>
    <property type="match status" value="1"/>
</dbReference>
<dbReference type="InParanoid" id="A0A423WTD1"/>
<dbReference type="InterPro" id="IPR017441">
    <property type="entry name" value="Protein_kinase_ATP_BS"/>
</dbReference>
<dbReference type="PROSITE" id="PS00107">
    <property type="entry name" value="PROTEIN_KINASE_ATP"/>
    <property type="match status" value="1"/>
</dbReference>
<proteinExistence type="predicted"/>
<dbReference type="GO" id="GO:0005524">
    <property type="term" value="F:ATP binding"/>
    <property type="evidence" value="ECO:0007669"/>
    <property type="project" value="UniProtKB-UniRule"/>
</dbReference>
<evidence type="ECO:0000256" key="6">
    <source>
        <dbReference type="PROSITE-ProRule" id="PRU10141"/>
    </source>
</evidence>
<keyword evidence="4" id="KW-0418">Kinase</keyword>
<dbReference type="PROSITE" id="PS50011">
    <property type="entry name" value="PROTEIN_KINASE_DOM"/>
    <property type="match status" value="1"/>
</dbReference>
<dbReference type="SMART" id="SM00220">
    <property type="entry name" value="S_TKc"/>
    <property type="match status" value="1"/>
</dbReference>
<evidence type="ECO:0000256" key="2">
    <source>
        <dbReference type="ARBA" id="ARBA00022679"/>
    </source>
</evidence>
<name>A0A423WTD1_9PEZI</name>
<feature type="compositionally biased region" description="Polar residues" evidence="7">
    <location>
        <begin position="389"/>
        <end position="412"/>
    </location>
</feature>
<keyword evidence="11" id="KW-1185">Reference proteome</keyword>
<dbReference type="Pfam" id="PF00069">
    <property type="entry name" value="Pkinase"/>
    <property type="match status" value="1"/>
</dbReference>
<evidence type="ECO:0000256" key="4">
    <source>
        <dbReference type="ARBA" id="ARBA00022777"/>
    </source>
</evidence>
<evidence type="ECO:0000256" key="7">
    <source>
        <dbReference type="SAM" id="MobiDB-lite"/>
    </source>
</evidence>
<reference evidence="10 11" key="1">
    <citation type="submission" date="2015-09" db="EMBL/GenBank/DDBJ databases">
        <title>Host preference determinants of Valsa canker pathogens revealed by comparative genomics.</title>
        <authorList>
            <person name="Yin Z."/>
            <person name="Huang L."/>
        </authorList>
    </citation>
    <scope>NUCLEOTIDE SEQUENCE [LARGE SCALE GENOMIC DNA]</scope>
    <source>
        <strain evidence="10 11">SXYLt</strain>
    </source>
</reference>
<dbReference type="GO" id="GO:0001664">
    <property type="term" value="F:G protein-coupled receptor binding"/>
    <property type="evidence" value="ECO:0007669"/>
    <property type="project" value="TreeGrafter"/>
</dbReference>
<dbReference type="FunFam" id="3.30.200.20:FF:000354">
    <property type="entry name" value="AGC/YANK protein kinase"/>
    <property type="match status" value="1"/>
</dbReference>